<gene>
    <name evidence="1" type="ORF">ABVK25_003504</name>
</gene>
<comment type="caution">
    <text evidence="1">The sequence shown here is derived from an EMBL/GenBank/DDBJ whole genome shotgun (WGS) entry which is preliminary data.</text>
</comment>
<proteinExistence type="predicted"/>
<protein>
    <submittedName>
        <fullName evidence="1">Uncharacterized protein</fullName>
    </submittedName>
</protein>
<name>A0ABR4BF47_9LECA</name>
<organism evidence="1 2">
    <name type="scientific">Lepraria finkii</name>
    <dbReference type="NCBI Taxonomy" id="1340010"/>
    <lineage>
        <taxon>Eukaryota</taxon>
        <taxon>Fungi</taxon>
        <taxon>Dikarya</taxon>
        <taxon>Ascomycota</taxon>
        <taxon>Pezizomycotina</taxon>
        <taxon>Lecanoromycetes</taxon>
        <taxon>OSLEUM clade</taxon>
        <taxon>Lecanoromycetidae</taxon>
        <taxon>Lecanorales</taxon>
        <taxon>Lecanorineae</taxon>
        <taxon>Stereocaulaceae</taxon>
        <taxon>Lepraria</taxon>
    </lineage>
</organism>
<dbReference type="EMBL" id="JBHFEH010000008">
    <property type="protein sequence ID" value="KAL2056480.1"/>
    <property type="molecule type" value="Genomic_DNA"/>
</dbReference>
<accession>A0ABR4BF47</accession>
<keyword evidence="2" id="KW-1185">Reference proteome</keyword>
<dbReference type="Proteomes" id="UP001590951">
    <property type="component" value="Unassembled WGS sequence"/>
</dbReference>
<evidence type="ECO:0000313" key="2">
    <source>
        <dbReference type="Proteomes" id="UP001590951"/>
    </source>
</evidence>
<evidence type="ECO:0000313" key="1">
    <source>
        <dbReference type="EMBL" id="KAL2056480.1"/>
    </source>
</evidence>
<reference evidence="1 2" key="1">
    <citation type="submission" date="2024-09" db="EMBL/GenBank/DDBJ databases">
        <title>Rethinking Asexuality: The Enigmatic Case of Functional Sexual Genes in Lepraria (Stereocaulaceae).</title>
        <authorList>
            <person name="Doellman M."/>
            <person name="Sun Y."/>
            <person name="Barcenas-Pena A."/>
            <person name="Lumbsch H.T."/>
            <person name="Grewe F."/>
        </authorList>
    </citation>
    <scope>NUCLEOTIDE SEQUENCE [LARGE SCALE GENOMIC DNA]</scope>
    <source>
        <strain evidence="1 2">Grewe 0041</strain>
    </source>
</reference>
<sequence length="133" mass="15312">MCMPDAAKPLMYKRNISIQGTYLKNVHEDAALFYVCENKMGAKPKKSSQCAVVYQAYSKGFMAYVGFDGVLYAFSHQDALLMVTKEHIEKQCAHEKWPREMEPYRYTYEEPLSHQRLSDCLPPEGSKRLSGYP</sequence>